<dbReference type="EMBL" id="RCHS01000492">
    <property type="protein sequence ID" value="RMX58539.1"/>
    <property type="molecule type" value="Genomic_DNA"/>
</dbReference>
<name>A0A3M6UY74_POCDA</name>
<evidence type="ECO:0008006" key="4">
    <source>
        <dbReference type="Google" id="ProtNLM"/>
    </source>
</evidence>
<dbReference type="SUPFAM" id="SSF48452">
    <property type="entry name" value="TPR-like"/>
    <property type="match status" value="1"/>
</dbReference>
<dbReference type="AlphaFoldDB" id="A0A3M6UY74"/>
<dbReference type="OrthoDB" id="5989771at2759"/>
<organism evidence="2 3">
    <name type="scientific">Pocillopora damicornis</name>
    <name type="common">Cauliflower coral</name>
    <name type="synonym">Millepora damicornis</name>
    <dbReference type="NCBI Taxonomy" id="46731"/>
    <lineage>
        <taxon>Eukaryota</taxon>
        <taxon>Metazoa</taxon>
        <taxon>Cnidaria</taxon>
        <taxon>Anthozoa</taxon>
        <taxon>Hexacorallia</taxon>
        <taxon>Scleractinia</taxon>
        <taxon>Astrocoeniina</taxon>
        <taxon>Pocilloporidae</taxon>
        <taxon>Pocillopora</taxon>
    </lineage>
</organism>
<feature type="signal peptide" evidence="1">
    <location>
        <begin position="1"/>
        <end position="24"/>
    </location>
</feature>
<dbReference type="InterPro" id="IPR011990">
    <property type="entry name" value="TPR-like_helical_dom_sf"/>
</dbReference>
<evidence type="ECO:0000313" key="2">
    <source>
        <dbReference type="EMBL" id="RMX58539.1"/>
    </source>
</evidence>
<sequence length="130" mass="14952">MIAFMNIAFLVALFLLNSDRIQKAIEICSECLILLNKTDQNSKDQFNTLLLQFYSAFKLLLFNAYRRISDYISAERYGRKLLVLFSESGELEREGDVSLALAEIVESQNRFTDAKQLYKKAVNIKRLAGE</sequence>
<reference evidence="2 3" key="1">
    <citation type="journal article" date="2018" name="Sci. Rep.">
        <title>Comparative analysis of the Pocillopora damicornis genome highlights role of immune system in coral evolution.</title>
        <authorList>
            <person name="Cunning R."/>
            <person name="Bay R.A."/>
            <person name="Gillette P."/>
            <person name="Baker A.C."/>
            <person name="Traylor-Knowles N."/>
        </authorList>
    </citation>
    <scope>NUCLEOTIDE SEQUENCE [LARGE SCALE GENOMIC DNA]</scope>
    <source>
        <strain evidence="2">RSMAS</strain>
        <tissue evidence="2">Whole animal</tissue>
    </source>
</reference>
<dbReference type="Gene3D" id="1.25.40.10">
    <property type="entry name" value="Tetratricopeptide repeat domain"/>
    <property type="match status" value="1"/>
</dbReference>
<keyword evidence="1" id="KW-0732">Signal</keyword>
<evidence type="ECO:0000256" key="1">
    <source>
        <dbReference type="SAM" id="SignalP"/>
    </source>
</evidence>
<comment type="caution">
    <text evidence="2">The sequence shown here is derived from an EMBL/GenBank/DDBJ whole genome shotgun (WGS) entry which is preliminary data.</text>
</comment>
<gene>
    <name evidence="2" type="ORF">pdam_00023977</name>
</gene>
<keyword evidence="3" id="KW-1185">Reference proteome</keyword>
<evidence type="ECO:0000313" key="3">
    <source>
        <dbReference type="Proteomes" id="UP000275408"/>
    </source>
</evidence>
<proteinExistence type="predicted"/>
<protein>
    <recommendedName>
        <fullName evidence="4">MalT-like TPR region domain-containing protein</fullName>
    </recommendedName>
</protein>
<accession>A0A3M6UY74</accession>
<dbReference type="Proteomes" id="UP000275408">
    <property type="component" value="Unassembled WGS sequence"/>
</dbReference>
<feature type="chain" id="PRO_5017956327" description="MalT-like TPR region domain-containing protein" evidence="1">
    <location>
        <begin position="25"/>
        <end position="130"/>
    </location>
</feature>